<dbReference type="SMART" id="SM00345">
    <property type="entry name" value="HTH_GNTR"/>
    <property type="match status" value="1"/>
</dbReference>
<keyword evidence="2" id="KW-0663">Pyridoxal phosphate</keyword>
<sequence>MTAFPSLQIASDTAESIPVQLTRQLRDLILSGVLRASDKLPSTRQLAGDLNISRGSVVSAYEQLVAEGYCASRQGAGTVVHPDLPPMPARQVGAGTQPSQPTHHHILPLTPGVTLSELSHRRSWIQAWRQAAHAAPVGVHGDPGLRHALAEYLRLSRATVVDPDRLFISGGAREGLLLVLAALEDRPRLGVESPGYASLHHLAARFGAELTGLEVDQQGLVTSRLPDNLDAVIVTPSHQYPSGASLPLQRRLELVEWARATGSWVIEDDYDAALRYTGEPLPLLSSLDSERVVTLGSFSSTAPQALGGGFVVAGSGLAEELRHARQDIGPALGSGIQTVWRILLDSGEYSRDLAHQRNRAMRRREILGAELPVTATMDERHGGSNAMVYLDDGLPLTSLELSEQFRRAHLGAVVDPEYWSISDHRGKPLHADVSSNMVLVGLGGGRDENFHQACHAFGQILRG</sequence>
<dbReference type="PANTHER" id="PTHR46577:SF1">
    <property type="entry name" value="HTH-TYPE TRANSCRIPTIONAL REGULATORY PROTEIN GABR"/>
    <property type="match status" value="1"/>
</dbReference>
<dbReference type="SUPFAM" id="SSF46785">
    <property type="entry name" value="Winged helix' DNA-binding domain"/>
    <property type="match status" value="1"/>
</dbReference>
<dbReference type="SUPFAM" id="SSF53383">
    <property type="entry name" value="PLP-dependent transferases"/>
    <property type="match status" value="1"/>
</dbReference>
<organism evidence="7 8">
    <name type="scientific">Auritidibacter ignavus</name>
    <dbReference type="NCBI Taxonomy" id="678932"/>
    <lineage>
        <taxon>Bacteria</taxon>
        <taxon>Bacillati</taxon>
        <taxon>Actinomycetota</taxon>
        <taxon>Actinomycetes</taxon>
        <taxon>Micrococcales</taxon>
        <taxon>Micrococcaceae</taxon>
        <taxon>Auritidibacter</taxon>
    </lineage>
</organism>
<protein>
    <submittedName>
        <fullName evidence="7">PLP-dependent aminotransferase family protein</fullName>
    </submittedName>
</protein>
<dbReference type="InterPro" id="IPR036388">
    <property type="entry name" value="WH-like_DNA-bd_sf"/>
</dbReference>
<evidence type="ECO:0000259" key="6">
    <source>
        <dbReference type="PROSITE" id="PS50949"/>
    </source>
</evidence>
<dbReference type="AlphaFoldDB" id="A0AAJ6AJP8"/>
<evidence type="ECO:0000256" key="5">
    <source>
        <dbReference type="ARBA" id="ARBA00023163"/>
    </source>
</evidence>
<keyword evidence="7" id="KW-0032">Aminotransferase</keyword>
<dbReference type="GO" id="GO:0003677">
    <property type="term" value="F:DNA binding"/>
    <property type="evidence" value="ECO:0007669"/>
    <property type="project" value="UniProtKB-KW"/>
</dbReference>
<dbReference type="InterPro" id="IPR015421">
    <property type="entry name" value="PyrdxlP-dep_Trfase_major"/>
</dbReference>
<accession>A0AAJ6AJP8</accession>
<evidence type="ECO:0000256" key="3">
    <source>
        <dbReference type="ARBA" id="ARBA00023015"/>
    </source>
</evidence>
<keyword evidence="8" id="KW-1185">Reference proteome</keyword>
<dbReference type="RefSeq" id="WP_279675470.1">
    <property type="nucleotide sequence ID" value="NZ_CP122566.1"/>
</dbReference>
<dbReference type="InterPro" id="IPR015424">
    <property type="entry name" value="PyrdxlP-dep_Trfase"/>
</dbReference>
<dbReference type="PROSITE" id="PS50949">
    <property type="entry name" value="HTH_GNTR"/>
    <property type="match status" value="1"/>
</dbReference>
<dbReference type="CDD" id="cd07377">
    <property type="entry name" value="WHTH_GntR"/>
    <property type="match status" value="1"/>
</dbReference>
<keyword evidence="7" id="KW-0808">Transferase</keyword>
<evidence type="ECO:0000256" key="2">
    <source>
        <dbReference type="ARBA" id="ARBA00022898"/>
    </source>
</evidence>
<dbReference type="GO" id="GO:0008483">
    <property type="term" value="F:transaminase activity"/>
    <property type="evidence" value="ECO:0007669"/>
    <property type="project" value="UniProtKB-KW"/>
</dbReference>
<name>A0AAJ6AJP8_9MICC</name>
<dbReference type="Gene3D" id="3.40.640.10">
    <property type="entry name" value="Type I PLP-dependent aspartate aminotransferase-like (Major domain)"/>
    <property type="match status" value="1"/>
</dbReference>
<dbReference type="InterPro" id="IPR000524">
    <property type="entry name" value="Tscrpt_reg_HTH_GntR"/>
</dbReference>
<dbReference type="GO" id="GO:0003700">
    <property type="term" value="F:DNA-binding transcription factor activity"/>
    <property type="evidence" value="ECO:0007669"/>
    <property type="project" value="InterPro"/>
</dbReference>
<keyword evidence="5" id="KW-0804">Transcription</keyword>
<dbReference type="Pfam" id="PF00392">
    <property type="entry name" value="GntR"/>
    <property type="match status" value="1"/>
</dbReference>
<dbReference type="EMBL" id="CP122566">
    <property type="protein sequence ID" value="WGH94550.1"/>
    <property type="molecule type" value="Genomic_DNA"/>
</dbReference>
<keyword evidence="4" id="KW-0238">DNA-binding</keyword>
<dbReference type="Gene3D" id="1.10.10.10">
    <property type="entry name" value="Winged helix-like DNA-binding domain superfamily/Winged helix DNA-binding domain"/>
    <property type="match status" value="1"/>
</dbReference>
<feature type="domain" description="HTH gntR-type" evidence="6">
    <location>
        <begin position="15"/>
        <end position="83"/>
    </location>
</feature>
<evidence type="ECO:0000256" key="4">
    <source>
        <dbReference type="ARBA" id="ARBA00023125"/>
    </source>
</evidence>
<dbReference type="InterPro" id="IPR004839">
    <property type="entry name" value="Aminotransferase_I/II_large"/>
</dbReference>
<dbReference type="Proteomes" id="UP001224674">
    <property type="component" value="Chromosome"/>
</dbReference>
<dbReference type="Pfam" id="PF00155">
    <property type="entry name" value="Aminotran_1_2"/>
    <property type="match status" value="1"/>
</dbReference>
<evidence type="ECO:0000313" key="7">
    <source>
        <dbReference type="EMBL" id="WGH94550.1"/>
    </source>
</evidence>
<dbReference type="InterPro" id="IPR051446">
    <property type="entry name" value="HTH_trans_reg/aminotransferase"/>
</dbReference>
<dbReference type="PANTHER" id="PTHR46577">
    <property type="entry name" value="HTH-TYPE TRANSCRIPTIONAL REGULATORY PROTEIN GABR"/>
    <property type="match status" value="1"/>
</dbReference>
<evidence type="ECO:0000313" key="8">
    <source>
        <dbReference type="Proteomes" id="UP001224674"/>
    </source>
</evidence>
<proteinExistence type="inferred from homology"/>
<comment type="similarity">
    <text evidence="1">In the C-terminal section; belongs to the class-I pyridoxal-phosphate-dependent aminotransferase family.</text>
</comment>
<evidence type="ECO:0000256" key="1">
    <source>
        <dbReference type="ARBA" id="ARBA00005384"/>
    </source>
</evidence>
<keyword evidence="3" id="KW-0805">Transcription regulation</keyword>
<gene>
    <name evidence="7" type="ORF">QDX21_11810</name>
</gene>
<dbReference type="GO" id="GO:0030170">
    <property type="term" value="F:pyridoxal phosphate binding"/>
    <property type="evidence" value="ECO:0007669"/>
    <property type="project" value="InterPro"/>
</dbReference>
<reference evidence="7 8" key="1">
    <citation type="submission" date="2023-03" db="EMBL/GenBank/DDBJ databases">
        <title>Complete genome sequences of several Auritidibacter ignavus strains isolated from ear infections.</title>
        <authorList>
            <person name="Baehr T."/>
            <person name="Baumhoegger A.M."/>
        </authorList>
    </citation>
    <scope>NUCLEOTIDE SEQUENCE [LARGE SCALE GENOMIC DNA]</scope>
    <source>
        <strain evidence="7 8">BABAE-6</strain>
    </source>
</reference>
<dbReference type="CDD" id="cd00609">
    <property type="entry name" value="AAT_like"/>
    <property type="match status" value="1"/>
</dbReference>
<dbReference type="InterPro" id="IPR036390">
    <property type="entry name" value="WH_DNA-bd_sf"/>
</dbReference>